<dbReference type="AlphaFoldDB" id="A0A8J6EAC7"/>
<keyword evidence="2" id="KW-1185">Reference proteome</keyword>
<comment type="caution">
    <text evidence="1">The sequence shown here is derived from an EMBL/GenBank/DDBJ whole genome shotgun (WGS) entry which is preliminary data.</text>
</comment>
<accession>A0A8J6EAC7</accession>
<organism evidence="1 2">
    <name type="scientific">Eleutherodactylus coqui</name>
    <name type="common">Puerto Rican coqui</name>
    <dbReference type="NCBI Taxonomy" id="57060"/>
    <lineage>
        <taxon>Eukaryota</taxon>
        <taxon>Metazoa</taxon>
        <taxon>Chordata</taxon>
        <taxon>Craniata</taxon>
        <taxon>Vertebrata</taxon>
        <taxon>Euteleostomi</taxon>
        <taxon>Amphibia</taxon>
        <taxon>Batrachia</taxon>
        <taxon>Anura</taxon>
        <taxon>Neobatrachia</taxon>
        <taxon>Hyloidea</taxon>
        <taxon>Eleutherodactylidae</taxon>
        <taxon>Eleutherodactylinae</taxon>
        <taxon>Eleutherodactylus</taxon>
        <taxon>Eleutherodactylus</taxon>
    </lineage>
</organism>
<evidence type="ECO:0000313" key="1">
    <source>
        <dbReference type="EMBL" id="KAG9466434.1"/>
    </source>
</evidence>
<evidence type="ECO:0000313" key="2">
    <source>
        <dbReference type="Proteomes" id="UP000770717"/>
    </source>
</evidence>
<dbReference type="EMBL" id="WNTK01002068">
    <property type="protein sequence ID" value="KAG9466434.1"/>
    <property type="molecule type" value="Genomic_DNA"/>
</dbReference>
<sequence length="88" mass="9955">MPNSAKNRIQADNLFFCSTRTFLFFNFLKFSEGCCPRMSILGLELRMEISVSSLVCMSLRADFPRDAGRHVVNRGQSLFPMCCFGSDS</sequence>
<gene>
    <name evidence="1" type="ORF">GDO78_016655</name>
</gene>
<dbReference type="Proteomes" id="UP000770717">
    <property type="component" value="Unassembled WGS sequence"/>
</dbReference>
<proteinExistence type="predicted"/>
<protein>
    <submittedName>
        <fullName evidence="1">Uncharacterized protein</fullName>
    </submittedName>
</protein>
<name>A0A8J6EAC7_ELECQ</name>
<reference evidence="1" key="1">
    <citation type="thesis" date="2020" institute="ProQuest LLC" country="789 East Eisenhower Parkway, Ann Arbor, MI, USA">
        <title>Comparative Genomics and Chromosome Evolution.</title>
        <authorList>
            <person name="Mudd A.B."/>
        </authorList>
    </citation>
    <scope>NUCLEOTIDE SEQUENCE</scope>
    <source>
        <strain evidence="1">HN-11 Male</strain>
        <tissue evidence="1">Kidney and liver</tissue>
    </source>
</reference>